<dbReference type="Proteomes" id="UP000054166">
    <property type="component" value="Unassembled WGS sequence"/>
</dbReference>
<evidence type="ECO:0000313" key="2">
    <source>
        <dbReference type="Proteomes" id="UP000054166"/>
    </source>
</evidence>
<accession>A0A0C3FYT0</accession>
<reference evidence="1 2" key="1">
    <citation type="submission" date="2014-04" db="EMBL/GenBank/DDBJ databases">
        <authorList>
            <consortium name="DOE Joint Genome Institute"/>
            <person name="Kuo A."/>
            <person name="Tarkka M."/>
            <person name="Buscot F."/>
            <person name="Kohler A."/>
            <person name="Nagy L.G."/>
            <person name="Floudas D."/>
            <person name="Copeland A."/>
            <person name="Barry K.W."/>
            <person name="Cichocki N."/>
            <person name="Veneault-Fourrey C."/>
            <person name="LaButti K."/>
            <person name="Lindquist E.A."/>
            <person name="Lipzen A."/>
            <person name="Lundell T."/>
            <person name="Morin E."/>
            <person name="Murat C."/>
            <person name="Sun H."/>
            <person name="Tunlid A."/>
            <person name="Henrissat B."/>
            <person name="Grigoriev I.V."/>
            <person name="Hibbett D.S."/>
            <person name="Martin F."/>
            <person name="Nordberg H.P."/>
            <person name="Cantor M.N."/>
            <person name="Hua S.X."/>
        </authorList>
    </citation>
    <scope>NUCLEOTIDE SEQUENCE [LARGE SCALE GENOMIC DNA]</scope>
    <source>
        <strain evidence="1 2">F 1598</strain>
    </source>
</reference>
<protein>
    <submittedName>
        <fullName evidence="1">Uncharacterized protein</fullName>
    </submittedName>
</protein>
<dbReference type="InParanoid" id="A0A0C3FYT0"/>
<dbReference type="AlphaFoldDB" id="A0A0C3FYT0"/>
<dbReference type="HOGENOM" id="CLU_2705709_0_0_1"/>
<sequence length="73" mass="8412">MTACICGDLDENCANLSRNMPQTAFWTESVRDRKLLDERTPLWCAQHVDMGMQCAKQFHDHPIESQGIPEFKD</sequence>
<evidence type="ECO:0000313" key="1">
    <source>
        <dbReference type="EMBL" id="KIM83416.1"/>
    </source>
</evidence>
<proteinExistence type="predicted"/>
<dbReference type="EMBL" id="KN832991">
    <property type="protein sequence ID" value="KIM83416.1"/>
    <property type="molecule type" value="Genomic_DNA"/>
</dbReference>
<name>A0A0C3FYT0_PILCF</name>
<keyword evidence="2" id="KW-1185">Reference proteome</keyword>
<organism evidence="1 2">
    <name type="scientific">Piloderma croceum (strain F 1598)</name>
    <dbReference type="NCBI Taxonomy" id="765440"/>
    <lineage>
        <taxon>Eukaryota</taxon>
        <taxon>Fungi</taxon>
        <taxon>Dikarya</taxon>
        <taxon>Basidiomycota</taxon>
        <taxon>Agaricomycotina</taxon>
        <taxon>Agaricomycetes</taxon>
        <taxon>Agaricomycetidae</taxon>
        <taxon>Atheliales</taxon>
        <taxon>Atheliaceae</taxon>
        <taxon>Piloderma</taxon>
    </lineage>
</organism>
<reference evidence="2" key="2">
    <citation type="submission" date="2015-01" db="EMBL/GenBank/DDBJ databases">
        <title>Evolutionary Origins and Diversification of the Mycorrhizal Mutualists.</title>
        <authorList>
            <consortium name="DOE Joint Genome Institute"/>
            <consortium name="Mycorrhizal Genomics Consortium"/>
            <person name="Kohler A."/>
            <person name="Kuo A."/>
            <person name="Nagy L.G."/>
            <person name="Floudas D."/>
            <person name="Copeland A."/>
            <person name="Barry K.W."/>
            <person name="Cichocki N."/>
            <person name="Veneault-Fourrey C."/>
            <person name="LaButti K."/>
            <person name="Lindquist E.A."/>
            <person name="Lipzen A."/>
            <person name="Lundell T."/>
            <person name="Morin E."/>
            <person name="Murat C."/>
            <person name="Riley R."/>
            <person name="Ohm R."/>
            <person name="Sun H."/>
            <person name="Tunlid A."/>
            <person name="Henrissat B."/>
            <person name="Grigoriev I.V."/>
            <person name="Hibbett D.S."/>
            <person name="Martin F."/>
        </authorList>
    </citation>
    <scope>NUCLEOTIDE SEQUENCE [LARGE SCALE GENOMIC DNA]</scope>
    <source>
        <strain evidence="2">F 1598</strain>
    </source>
</reference>
<gene>
    <name evidence="1" type="ORF">PILCRDRAFT_819661</name>
</gene>